<dbReference type="AlphaFoldDB" id="A0A927C3M1"/>
<keyword evidence="3" id="KW-1185">Reference proteome</keyword>
<dbReference type="EMBL" id="JACXLD010000004">
    <property type="protein sequence ID" value="MBD2859161.1"/>
    <property type="molecule type" value="Genomic_DNA"/>
</dbReference>
<accession>A0A927C3M1</accession>
<comment type="caution">
    <text evidence="2">The sequence shown here is derived from an EMBL/GenBank/DDBJ whole genome shotgun (WGS) entry which is preliminary data.</text>
</comment>
<evidence type="ECO:0000313" key="3">
    <source>
        <dbReference type="Proteomes" id="UP000610558"/>
    </source>
</evidence>
<dbReference type="RefSeq" id="WP_190764690.1">
    <property type="nucleotide sequence ID" value="NZ_JACXLD010000004.1"/>
</dbReference>
<protein>
    <submittedName>
        <fullName evidence="2">Uncharacterized protein</fullName>
    </submittedName>
</protein>
<evidence type="ECO:0000313" key="2">
    <source>
        <dbReference type="EMBL" id="MBD2859161.1"/>
    </source>
</evidence>
<feature type="compositionally biased region" description="Basic and acidic residues" evidence="1">
    <location>
        <begin position="97"/>
        <end position="115"/>
    </location>
</feature>
<gene>
    <name evidence="2" type="ORF">IB286_09085</name>
</gene>
<name>A0A927C3M1_9GAMM</name>
<sequence>MKSSLTSALLVLIIIALGAYAFWDHRMQTERNAALQNELIAVNSRLERLEMNMAKTRADMDELGESSLGGMIEDANDALIEGWSAMMNAVGRELETARQTFEKKRQEMEAQKQQEDQSAAGSGDGAL</sequence>
<feature type="region of interest" description="Disordered" evidence="1">
    <location>
        <begin position="97"/>
        <end position="127"/>
    </location>
</feature>
<organism evidence="2 3">
    <name type="scientific">Spongiibacter pelagi</name>
    <dbReference type="NCBI Taxonomy" id="2760804"/>
    <lineage>
        <taxon>Bacteria</taxon>
        <taxon>Pseudomonadati</taxon>
        <taxon>Pseudomonadota</taxon>
        <taxon>Gammaproteobacteria</taxon>
        <taxon>Cellvibrionales</taxon>
        <taxon>Spongiibacteraceae</taxon>
        <taxon>Spongiibacter</taxon>
    </lineage>
</organism>
<evidence type="ECO:0000256" key="1">
    <source>
        <dbReference type="SAM" id="MobiDB-lite"/>
    </source>
</evidence>
<reference evidence="2" key="1">
    <citation type="submission" date="2020-09" db="EMBL/GenBank/DDBJ databases">
        <authorList>
            <person name="Yoon J.-W."/>
        </authorList>
    </citation>
    <scope>NUCLEOTIDE SEQUENCE</scope>
    <source>
        <strain evidence="2">KMU-158</strain>
    </source>
</reference>
<proteinExistence type="predicted"/>
<dbReference type="Proteomes" id="UP000610558">
    <property type="component" value="Unassembled WGS sequence"/>
</dbReference>